<name>G7N3L1_MACMU</name>
<gene>
    <name evidence="2" type="ORF">EGK_02937</name>
</gene>
<feature type="non-terminal residue" evidence="2">
    <location>
        <position position="35"/>
    </location>
</feature>
<dbReference type="EMBL" id="CM001262">
    <property type="protein sequence ID" value="EHH20143.1"/>
    <property type="molecule type" value="Genomic_DNA"/>
</dbReference>
<dbReference type="AlphaFoldDB" id="G7N3L1"/>
<organism evidence="2">
    <name type="scientific">Macaca mulatta</name>
    <name type="common">Rhesus macaque</name>
    <dbReference type="NCBI Taxonomy" id="9544"/>
    <lineage>
        <taxon>Eukaryota</taxon>
        <taxon>Metazoa</taxon>
        <taxon>Chordata</taxon>
        <taxon>Craniata</taxon>
        <taxon>Vertebrata</taxon>
        <taxon>Euteleostomi</taxon>
        <taxon>Mammalia</taxon>
        <taxon>Eutheria</taxon>
        <taxon>Euarchontoglires</taxon>
        <taxon>Primates</taxon>
        <taxon>Haplorrhini</taxon>
        <taxon>Catarrhini</taxon>
        <taxon>Cercopithecidae</taxon>
        <taxon>Cercopithecinae</taxon>
        <taxon>Macaca</taxon>
    </lineage>
</organism>
<keyword evidence="1" id="KW-1133">Transmembrane helix</keyword>
<feature type="transmembrane region" description="Helical" evidence="1">
    <location>
        <begin position="12"/>
        <end position="32"/>
    </location>
</feature>
<sequence>MVLGNGGCHPVSSLPLLVHFLPLLVHFLPPLMHFL</sequence>
<keyword evidence="1" id="KW-0472">Membrane</keyword>
<protein>
    <submittedName>
        <fullName evidence="2">Uncharacterized protein</fullName>
    </submittedName>
</protein>
<evidence type="ECO:0000256" key="1">
    <source>
        <dbReference type="SAM" id="Phobius"/>
    </source>
</evidence>
<keyword evidence="1" id="KW-0812">Transmembrane</keyword>
<dbReference type="Proteomes" id="UP000013456">
    <property type="component" value="Chromosome 10"/>
</dbReference>
<accession>G7N3L1</accession>
<proteinExistence type="predicted"/>
<reference evidence="2" key="1">
    <citation type="journal article" date="2011" name="Nat. Biotechnol.">
        <title>Genome sequencing and comparison of two nonhuman primate animal models, the cynomolgus and Chinese rhesus macaques.</title>
        <authorList>
            <person name="Yan G."/>
            <person name="Zhang G."/>
            <person name="Fang X."/>
            <person name="Zhang Y."/>
            <person name="Li C."/>
            <person name="Ling F."/>
            <person name="Cooper D.N."/>
            <person name="Li Q."/>
            <person name="Li Y."/>
            <person name="van Gool A.J."/>
            <person name="Du H."/>
            <person name="Chen J."/>
            <person name="Chen R."/>
            <person name="Zhang P."/>
            <person name="Huang Z."/>
            <person name="Thompson J.R."/>
            <person name="Meng Y."/>
            <person name="Bai Y."/>
            <person name="Wang J."/>
            <person name="Zhuo M."/>
            <person name="Wang T."/>
            <person name="Huang Y."/>
            <person name="Wei L."/>
            <person name="Li J."/>
            <person name="Wang Z."/>
            <person name="Hu H."/>
            <person name="Yang P."/>
            <person name="Le L."/>
            <person name="Stenson P.D."/>
            <person name="Li B."/>
            <person name="Liu X."/>
            <person name="Ball E.V."/>
            <person name="An N."/>
            <person name="Huang Q."/>
            <person name="Zhang Y."/>
            <person name="Fan W."/>
            <person name="Zhang X."/>
            <person name="Li Y."/>
            <person name="Wang W."/>
            <person name="Katze M.G."/>
            <person name="Su B."/>
            <person name="Nielsen R."/>
            <person name="Yang H."/>
            <person name="Wang J."/>
            <person name="Wang X."/>
            <person name="Wang J."/>
        </authorList>
    </citation>
    <scope>NUCLEOTIDE SEQUENCE [LARGE SCALE GENOMIC DNA]</scope>
    <source>
        <strain evidence="2">CR-5</strain>
    </source>
</reference>
<evidence type="ECO:0000313" key="2">
    <source>
        <dbReference type="EMBL" id="EHH20143.1"/>
    </source>
</evidence>